<dbReference type="EMBL" id="OX465080">
    <property type="protein sequence ID" value="CAI9280965.1"/>
    <property type="molecule type" value="Genomic_DNA"/>
</dbReference>
<evidence type="ECO:0000313" key="2">
    <source>
        <dbReference type="Proteomes" id="UP001177003"/>
    </source>
</evidence>
<keyword evidence="2" id="KW-1185">Reference proteome</keyword>
<evidence type="ECO:0000313" key="1">
    <source>
        <dbReference type="EMBL" id="CAI9280965.1"/>
    </source>
</evidence>
<accession>A0AA35YVK0</accession>
<protein>
    <submittedName>
        <fullName evidence="1">Uncharacterized protein</fullName>
    </submittedName>
</protein>
<name>A0AA35YVK0_LACSI</name>
<reference evidence="1" key="1">
    <citation type="submission" date="2023-04" db="EMBL/GenBank/DDBJ databases">
        <authorList>
            <person name="Vijverberg K."/>
            <person name="Xiong W."/>
            <person name="Schranz E."/>
        </authorList>
    </citation>
    <scope>NUCLEOTIDE SEQUENCE</scope>
</reference>
<sequence length="313" mass="34912">MEEVRTLGIPVDIYTIDINVNMGEGVLTHEAHGISTVTTSSVPISIILSSTFETTTLDTSPSLPPFVSTIPTSLPTSTISSTFSNIMVQPITSLFSSQSTDGPKSTSDVGQDDDDYMVSFLDIQFDHEEENIPDHKLMFGKVFKILNQNLNSLLQLQDDVGNRNSVYGIEVDFMLKAQEIHLKALMEQFDMKNEKCMKQQPDSFVHEVKDLRIIAKDRHVLFVKAVKQVQEDVNLNIEEIPSEMDKEVVNLDRNYSTLIMKVDIVAAVAITNVVELHNSLIRDHLSLPLATKAISSISHKAISTIIHKGCLYH</sequence>
<gene>
    <name evidence="1" type="ORF">LSALG_LOCUS20688</name>
</gene>
<dbReference type="AlphaFoldDB" id="A0AA35YVK0"/>
<proteinExistence type="predicted"/>
<dbReference type="Proteomes" id="UP001177003">
    <property type="component" value="Chromosome 4"/>
</dbReference>
<organism evidence="1 2">
    <name type="scientific">Lactuca saligna</name>
    <name type="common">Willowleaf lettuce</name>
    <dbReference type="NCBI Taxonomy" id="75948"/>
    <lineage>
        <taxon>Eukaryota</taxon>
        <taxon>Viridiplantae</taxon>
        <taxon>Streptophyta</taxon>
        <taxon>Embryophyta</taxon>
        <taxon>Tracheophyta</taxon>
        <taxon>Spermatophyta</taxon>
        <taxon>Magnoliopsida</taxon>
        <taxon>eudicotyledons</taxon>
        <taxon>Gunneridae</taxon>
        <taxon>Pentapetalae</taxon>
        <taxon>asterids</taxon>
        <taxon>campanulids</taxon>
        <taxon>Asterales</taxon>
        <taxon>Asteraceae</taxon>
        <taxon>Cichorioideae</taxon>
        <taxon>Cichorieae</taxon>
        <taxon>Lactucinae</taxon>
        <taxon>Lactuca</taxon>
    </lineage>
</organism>